<evidence type="ECO:0000256" key="8">
    <source>
        <dbReference type="SAM" id="Coils"/>
    </source>
</evidence>
<feature type="region of interest" description="Disordered" evidence="9">
    <location>
        <begin position="519"/>
        <end position="543"/>
    </location>
</feature>
<feature type="compositionally biased region" description="Pro residues" evidence="9">
    <location>
        <begin position="488"/>
        <end position="498"/>
    </location>
</feature>
<dbReference type="Proteomes" id="UP000183687">
    <property type="component" value="Unassembled WGS sequence"/>
</dbReference>
<evidence type="ECO:0000256" key="5">
    <source>
        <dbReference type="ARBA" id="ARBA00022982"/>
    </source>
</evidence>
<reference evidence="11 12" key="1">
    <citation type="submission" date="2016-10" db="EMBL/GenBank/DDBJ databases">
        <authorList>
            <person name="Varghese N."/>
            <person name="Submissions S."/>
        </authorList>
    </citation>
    <scope>NUCLEOTIDE SEQUENCE [LARGE SCALE GENOMIC DNA]</scope>
    <source>
        <strain evidence="11 12">DSM 20586</strain>
    </source>
</reference>
<feature type="region of interest" description="Disordered" evidence="9">
    <location>
        <begin position="475"/>
        <end position="498"/>
    </location>
</feature>
<keyword evidence="3" id="KW-0479">Metal-binding</keyword>
<comment type="caution">
    <text evidence="11">The sequence shown here is derived from an EMBL/GenBank/DDBJ whole genome shotgun (WGS) entry which is preliminary data.</text>
</comment>
<dbReference type="PROSITE" id="PS00198">
    <property type="entry name" value="4FE4S_FER_1"/>
    <property type="match status" value="2"/>
</dbReference>
<evidence type="ECO:0000256" key="4">
    <source>
        <dbReference type="ARBA" id="ARBA00022737"/>
    </source>
</evidence>
<evidence type="ECO:0000256" key="7">
    <source>
        <dbReference type="ARBA" id="ARBA00023014"/>
    </source>
</evidence>
<feature type="compositionally biased region" description="Acidic residues" evidence="9">
    <location>
        <begin position="526"/>
        <end position="535"/>
    </location>
</feature>
<keyword evidence="6" id="KW-0408">Iron</keyword>
<evidence type="ECO:0000313" key="12">
    <source>
        <dbReference type="Proteomes" id="UP000183687"/>
    </source>
</evidence>
<dbReference type="PROSITE" id="PS51379">
    <property type="entry name" value="4FE4S_FER_2"/>
    <property type="match status" value="3"/>
</dbReference>
<name>A0AB38A7C2_9ACTN</name>
<dbReference type="Gene3D" id="3.30.70.20">
    <property type="match status" value="2"/>
</dbReference>
<sequence length="559" mass="60109">MADENHDLLDSLIDIQSDWNAVSNPLDTVLGMLSADPEQAKPFNPGDYKFRPRANTIPCTRCMTKDEGTCSACIDVCPVNAITIDTSAIHVSDACRKCGLCIAACPTDAFTDSHHSARQLYDEIATACSSHEMCYITCTRALKRKPEANEILLPCVGAVPTEVWFSILVDYPNVSVYLPEGVCDKCQTTTGEACYTKFIGRAEELTGRSVGLETQARALNHAKKRSYERRQFVNNAMQVGQNVLAVSNPVLASAQAVQRKLQAHGRQINELQNSLERIAGSSTSARRKRTIVQKRQLLLSALQDHPRLADRFEPQVAVCDNTKCTSCGLCVDVCPTHCVDLDPRGHVTVEPIYCMDCSACTRACPTNALFMEPYDPALLVVKDETAKRAEEALERQKAELARLKEQGKQQLMRGLAALESHGENGQITAQGIGAAIKAVTTFDAPAEKNDAVGETSATMATLTATTAATEAAAAATASEAVTDQPLDKPAPAPASAPMAPPVFVATQRAAQMEEAASDTIAYQQDAAEDAAEEEEPCVHKLAPSGRTSLQAIQVVPSVS</sequence>
<feature type="domain" description="4Fe-4S ferredoxin-type" evidence="10">
    <location>
        <begin position="314"/>
        <end position="344"/>
    </location>
</feature>
<gene>
    <name evidence="11" type="ORF">SAMN04489746_1177</name>
</gene>
<evidence type="ECO:0000256" key="1">
    <source>
        <dbReference type="ARBA" id="ARBA00022448"/>
    </source>
</evidence>
<feature type="domain" description="4Fe-4S ferredoxin-type" evidence="10">
    <location>
        <begin position="345"/>
        <end position="374"/>
    </location>
</feature>
<evidence type="ECO:0000256" key="3">
    <source>
        <dbReference type="ARBA" id="ARBA00022723"/>
    </source>
</evidence>
<proteinExistence type="predicted"/>
<evidence type="ECO:0000313" key="11">
    <source>
        <dbReference type="EMBL" id="SEB85510.1"/>
    </source>
</evidence>
<dbReference type="GO" id="GO:0051539">
    <property type="term" value="F:4 iron, 4 sulfur cluster binding"/>
    <property type="evidence" value="ECO:0007669"/>
    <property type="project" value="UniProtKB-KW"/>
</dbReference>
<dbReference type="EMBL" id="FNSH01000001">
    <property type="protein sequence ID" value="SEB85510.1"/>
    <property type="molecule type" value="Genomic_DNA"/>
</dbReference>
<dbReference type="PANTHER" id="PTHR43687">
    <property type="entry name" value="ADENYLYLSULFATE REDUCTASE, BETA SUBUNIT"/>
    <property type="match status" value="1"/>
</dbReference>
<keyword evidence="8" id="KW-0175">Coiled coil</keyword>
<keyword evidence="4" id="KW-0677">Repeat</keyword>
<evidence type="ECO:0000256" key="6">
    <source>
        <dbReference type="ARBA" id="ARBA00023004"/>
    </source>
</evidence>
<dbReference type="GO" id="GO:0046872">
    <property type="term" value="F:metal ion binding"/>
    <property type="evidence" value="ECO:0007669"/>
    <property type="project" value="UniProtKB-KW"/>
</dbReference>
<dbReference type="InterPro" id="IPR050572">
    <property type="entry name" value="Fe-S_Ferredoxin"/>
</dbReference>
<dbReference type="SUPFAM" id="SSF54862">
    <property type="entry name" value="4Fe-4S ferredoxins"/>
    <property type="match status" value="2"/>
</dbReference>
<dbReference type="InterPro" id="IPR017900">
    <property type="entry name" value="4Fe4S_Fe_S_CS"/>
</dbReference>
<evidence type="ECO:0000259" key="10">
    <source>
        <dbReference type="PROSITE" id="PS51379"/>
    </source>
</evidence>
<keyword evidence="7" id="KW-0411">Iron-sulfur</keyword>
<dbReference type="AlphaFoldDB" id="A0AB38A7C2"/>
<keyword evidence="2" id="KW-0004">4Fe-4S</keyword>
<dbReference type="InterPro" id="IPR017896">
    <property type="entry name" value="4Fe4S_Fe-S-bd"/>
</dbReference>
<keyword evidence="1" id="KW-0813">Transport</keyword>
<organism evidence="11 12">
    <name type="scientific">Atopobium minutum</name>
    <dbReference type="NCBI Taxonomy" id="1381"/>
    <lineage>
        <taxon>Bacteria</taxon>
        <taxon>Bacillati</taxon>
        <taxon>Actinomycetota</taxon>
        <taxon>Coriobacteriia</taxon>
        <taxon>Coriobacteriales</taxon>
        <taxon>Atopobiaceae</taxon>
        <taxon>Atopobium</taxon>
    </lineage>
</organism>
<accession>A0AB38A7C2</accession>
<evidence type="ECO:0000256" key="2">
    <source>
        <dbReference type="ARBA" id="ARBA00022485"/>
    </source>
</evidence>
<evidence type="ECO:0000256" key="9">
    <source>
        <dbReference type="SAM" id="MobiDB-lite"/>
    </source>
</evidence>
<protein>
    <submittedName>
        <fullName evidence="11">4Fe-4S binding domain-containing protein</fullName>
    </submittedName>
</protein>
<dbReference type="Pfam" id="PF00037">
    <property type="entry name" value="Fer4"/>
    <property type="match status" value="1"/>
</dbReference>
<feature type="coiled-coil region" evidence="8">
    <location>
        <begin position="379"/>
        <end position="413"/>
    </location>
</feature>
<dbReference type="PANTHER" id="PTHR43687:SF6">
    <property type="entry name" value="L-ASPARTATE SEMIALDEHYDE SULFURTRANSFERASE IRON-SULFUR SUBUNIT"/>
    <property type="match status" value="1"/>
</dbReference>
<keyword evidence="5" id="KW-0249">Electron transport</keyword>
<dbReference type="RefSeq" id="WP_002564179.1">
    <property type="nucleotide sequence ID" value="NZ_CALJSN010000009.1"/>
</dbReference>
<dbReference type="Pfam" id="PF12838">
    <property type="entry name" value="Fer4_7"/>
    <property type="match status" value="1"/>
</dbReference>
<feature type="domain" description="4Fe-4S ferredoxin-type" evidence="10">
    <location>
        <begin position="86"/>
        <end position="115"/>
    </location>
</feature>